<keyword evidence="8 10" id="KW-0811">Translocation</keyword>
<proteinExistence type="inferred from homology"/>
<comment type="similarity">
    <text evidence="2 10">Belongs to the SecG family.</text>
</comment>
<keyword evidence="4 10" id="KW-1003">Cell membrane</keyword>
<evidence type="ECO:0000256" key="9">
    <source>
        <dbReference type="ARBA" id="ARBA00023136"/>
    </source>
</evidence>
<dbReference type="GO" id="GO:0015450">
    <property type="term" value="F:protein-transporting ATPase activity"/>
    <property type="evidence" value="ECO:0007669"/>
    <property type="project" value="UniProtKB-UniRule"/>
</dbReference>
<comment type="function">
    <text evidence="10">Involved in protein export. Participates in an early event of protein translocation.</text>
</comment>
<accession>A0A7S7NLJ7</accession>
<evidence type="ECO:0000256" key="10">
    <source>
        <dbReference type="RuleBase" id="RU365087"/>
    </source>
</evidence>
<comment type="caution">
    <text evidence="10">Lacks conserved residue(s) required for the propagation of feature annotation.</text>
</comment>
<keyword evidence="9 10" id="KW-0472">Membrane</keyword>
<evidence type="ECO:0000313" key="12">
    <source>
        <dbReference type="EMBL" id="QOY85847.1"/>
    </source>
</evidence>
<keyword evidence="6 10" id="KW-0653">Protein transport</keyword>
<dbReference type="AlphaFoldDB" id="A0A7S7NLJ7"/>
<evidence type="ECO:0000256" key="1">
    <source>
        <dbReference type="ARBA" id="ARBA00004651"/>
    </source>
</evidence>
<reference evidence="12 13" key="1">
    <citation type="submission" date="2020-10" db="EMBL/GenBank/DDBJ databases">
        <title>Complete genome sequence of Paludibaculum fermentans P105T, a facultatively anaerobic acidobacterium capable of dissimilatory Fe(III) reduction.</title>
        <authorList>
            <person name="Dedysh S.N."/>
            <person name="Beletsky A.V."/>
            <person name="Kulichevskaya I.S."/>
            <person name="Mardanov A.V."/>
            <person name="Ravin N.V."/>
        </authorList>
    </citation>
    <scope>NUCLEOTIDE SEQUENCE [LARGE SCALE GENOMIC DNA]</scope>
    <source>
        <strain evidence="12 13">P105</strain>
    </source>
</reference>
<dbReference type="EMBL" id="CP063849">
    <property type="protein sequence ID" value="QOY85847.1"/>
    <property type="molecule type" value="Genomic_DNA"/>
</dbReference>
<keyword evidence="5 10" id="KW-0812">Transmembrane</keyword>
<dbReference type="KEGG" id="pfer:IRI77_23900"/>
<evidence type="ECO:0000256" key="7">
    <source>
        <dbReference type="ARBA" id="ARBA00022989"/>
    </source>
</evidence>
<dbReference type="PRINTS" id="PR01651">
    <property type="entry name" value="SECGEXPORT"/>
</dbReference>
<organism evidence="12 13">
    <name type="scientific">Paludibaculum fermentans</name>
    <dbReference type="NCBI Taxonomy" id="1473598"/>
    <lineage>
        <taxon>Bacteria</taxon>
        <taxon>Pseudomonadati</taxon>
        <taxon>Acidobacteriota</taxon>
        <taxon>Terriglobia</taxon>
        <taxon>Bryobacterales</taxon>
        <taxon>Bryobacteraceae</taxon>
        <taxon>Paludibaculum</taxon>
    </lineage>
</organism>
<keyword evidence="7 10" id="KW-1133">Transmembrane helix</keyword>
<keyword evidence="3 10" id="KW-0813">Transport</keyword>
<evidence type="ECO:0000313" key="13">
    <source>
        <dbReference type="Proteomes" id="UP000593892"/>
    </source>
</evidence>
<dbReference type="PANTHER" id="PTHR34182:SF1">
    <property type="entry name" value="PROTEIN-EXPORT MEMBRANE PROTEIN SECG"/>
    <property type="match status" value="1"/>
</dbReference>
<protein>
    <recommendedName>
        <fullName evidence="10">Protein-export membrane protein SecG</fullName>
    </recommendedName>
</protein>
<evidence type="ECO:0000256" key="2">
    <source>
        <dbReference type="ARBA" id="ARBA00008445"/>
    </source>
</evidence>
<evidence type="ECO:0000256" key="3">
    <source>
        <dbReference type="ARBA" id="ARBA00022448"/>
    </source>
</evidence>
<evidence type="ECO:0000256" key="6">
    <source>
        <dbReference type="ARBA" id="ARBA00022927"/>
    </source>
</evidence>
<comment type="subcellular location">
    <subcellularLocation>
        <location evidence="1 10">Cell membrane</location>
        <topology evidence="1 10">Multi-pass membrane protein</topology>
    </subcellularLocation>
</comment>
<name>A0A7S7NLJ7_PALFE</name>
<dbReference type="RefSeq" id="WP_194447517.1">
    <property type="nucleotide sequence ID" value="NZ_CP063849.1"/>
</dbReference>
<feature type="region of interest" description="Disordered" evidence="11">
    <location>
        <begin position="88"/>
        <end position="146"/>
    </location>
</feature>
<feature type="compositionally biased region" description="Low complexity" evidence="11">
    <location>
        <begin position="89"/>
        <end position="111"/>
    </location>
</feature>
<evidence type="ECO:0000256" key="8">
    <source>
        <dbReference type="ARBA" id="ARBA00023010"/>
    </source>
</evidence>
<dbReference type="GO" id="GO:0009306">
    <property type="term" value="P:protein secretion"/>
    <property type="evidence" value="ECO:0007669"/>
    <property type="project" value="UniProtKB-UniRule"/>
</dbReference>
<dbReference type="InterPro" id="IPR004692">
    <property type="entry name" value="SecG"/>
</dbReference>
<dbReference type="GO" id="GO:0005886">
    <property type="term" value="C:plasma membrane"/>
    <property type="evidence" value="ECO:0007669"/>
    <property type="project" value="UniProtKB-SubCell"/>
</dbReference>
<dbReference type="NCBIfam" id="TIGR00810">
    <property type="entry name" value="secG"/>
    <property type="match status" value="1"/>
</dbReference>
<keyword evidence="13" id="KW-1185">Reference proteome</keyword>
<dbReference type="GO" id="GO:0043952">
    <property type="term" value="P:protein transport by the Sec complex"/>
    <property type="evidence" value="ECO:0007669"/>
    <property type="project" value="TreeGrafter"/>
</dbReference>
<dbReference type="PANTHER" id="PTHR34182">
    <property type="entry name" value="PROTEIN-EXPORT MEMBRANE PROTEIN SECG"/>
    <property type="match status" value="1"/>
</dbReference>
<feature type="transmembrane region" description="Helical" evidence="10">
    <location>
        <begin position="51"/>
        <end position="74"/>
    </location>
</feature>
<evidence type="ECO:0000256" key="5">
    <source>
        <dbReference type="ARBA" id="ARBA00022692"/>
    </source>
</evidence>
<evidence type="ECO:0000256" key="11">
    <source>
        <dbReference type="SAM" id="MobiDB-lite"/>
    </source>
</evidence>
<gene>
    <name evidence="12" type="primary">secG</name>
    <name evidence="12" type="ORF">IRI77_23900</name>
</gene>
<feature type="compositionally biased region" description="Polar residues" evidence="11">
    <location>
        <begin position="114"/>
        <end position="126"/>
    </location>
</feature>
<sequence>MIILFTIVHVIVCLFLVIVVLLQSGKAADLAGAFGGMGSQTAFGPRGAATVLSKATTISAALFMVTSLTLSVLYTRAGGGSTGTSVLEKAPITQTAPAPKQAAPAPQAPIKVDLQTQDGKTVSTQEIPLPNAPKSAPAQTPAAPKK</sequence>
<evidence type="ECO:0000256" key="4">
    <source>
        <dbReference type="ARBA" id="ARBA00022475"/>
    </source>
</evidence>
<dbReference type="Pfam" id="PF03840">
    <property type="entry name" value="SecG"/>
    <property type="match status" value="1"/>
</dbReference>
<dbReference type="GO" id="GO:0065002">
    <property type="term" value="P:intracellular protein transmembrane transport"/>
    <property type="evidence" value="ECO:0007669"/>
    <property type="project" value="TreeGrafter"/>
</dbReference>
<dbReference type="Proteomes" id="UP000593892">
    <property type="component" value="Chromosome"/>
</dbReference>